<keyword evidence="9" id="KW-1185">Reference proteome</keyword>
<dbReference type="SUPFAM" id="SSF55174">
    <property type="entry name" value="Alpha-L RNA-binding motif"/>
    <property type="match status" value="1"/>
</dbReference>
<dbReference type="PROSITE" id="PS50889">
    <property type="entry name" value="S4"/>
    <property type="match status" value="1"/>
</dbReference>
<dbReference type="GO" id="GO:0003723">
    <property type="term" value="F:RNA binding"/>
    <property type="evidence" value="ECO:0007669"/>
    <property type="project" value="UniProtKB-KW"/>
</dbReference>
<dbReference type="RefSeq" id="WP_130153249.1">
    <property type="nucleotide sequence ID" value="NZ_SCFB01000001.1"/>
</dbReference>
<dbReference type="InterPro" id="IPR000748">
    <property type="entry name" value="PsdUridine_synth_RsuA/RluB/E/F"/>
</dbReference>
<evidence type="ECO:0000256" key="2">
    <source>
        <dbReference type="ARBA" id="ARBA00008348"/>
    </source>
</evidence>
<dbReference type="FunFam" id="3.10.290.10:FF:000003">
    <property type="entry name" value="Pseudouridine synthase"/>
    <property type="match status" value="1"/>
</dbReference>
<dbReference type="EMBL" id="SCFB01000001">
    <property type="protein sequence ID" value="RZI47137.1"/>
    <property type="molecule type" value="Genomic_DNA"/>
</dbReference>
<organism evidence="8 9">
    <name type="scientific">Candidatus Finniella inopinata</name>
    <dbReference type="NCBI Taxonomy" id="1696036"/>
    <lineage>
        <taxon>Bacteria</taxon>
        <taxon>Pseudomonadati</taxon>
        <taxon>Pseudomonadota</taxon>
        <taxon>Alphaproteobacteria</taxon>
        <taxon>Holosporales</taxon>
        <taxon>Candidatus Paracaedibacteraceae</taxon>
        <taxon>Candidatus Finniella</taxon>
    </lineage>
</organism>
<dbReference type="PROSITE" id="PS01149">
    <property type="entry name" value="PSI_RSU"/>
    <property type="match status" value="1"/>
</dbReference>
<comment type="caution">
    <text evidence="8">The sequence shown here is derived from an EMBL/GenBank/DDBJ whole genome shotgun (WGS) entry which is preliminary data.</text>
</comment>
<dbReference type="SMART" id="SM00363">
    <property type="entry name" value="S4"/>
    <property type="match status" value="1"/>
</dbReference>
<reference evidence="8 9" key="1">
    <citation type="submission" date="2018-10" db="EMBL/GenBank/DDBJ databases">
        <title>An updated phylogeny of the Alphaproteobacteria reveals that the parasitic Rickettsiales and Holosporales have independent origins.</title>
        <authorList>
            <person name="Munoz-Gomez S.A."/>
            <person name="Hess S."/>
            <person name="Burger G."/>
            <person name="Lang B.F."/>
            <person name="Susko E."/>
            <person name="Slamovits C.H."/>
            <person name="Roger A.J."/>
        </authorList>
    </citation>
    <scope>NUCLEOTIDE SEQUENCE [LARGE SCALE GENOMIC DNA]</scope>
    <source>
        <strain evidence="8">HOLO01</strain>
    </source>
</reference>
<dbReference type="Pfam" id="PF00849">
    <property type="entry name" value="PseudoU_synth_2"/>
    <property type="match status" value="1"/>
</dbReference>
<feature type="domain" description="RNA-binding S4" evidence="7">
    <location>
        <begin position="3"/>
        <end position="61"/>
    </location>
</feature>
<dbReference type="GO" id="GO:0000455">
    <property type="term" value="P:enzyme-directed rRNA pseudouridine synthesis"/>
    <property type="evidence" value="ECO:0007669"/>
    <property type="project" value="UniProtKB-ARBA"/>
</dbReference>
<dbReference type="Gene3D" id="3.30.70.1560">
    <property type="entry name" value="Alpha-L RNA-binding motif"/>
    <property type="match status" value="1"/>
</dbReference>
<proteinExistence type="inferred from homology"/>
<dbReference type="InterPro" id="IPR006145">
    <property type="entry name" value="PsdUridine_synth_RsuA/RluA"/>
</dbReference>
<accession>A0A4V2E031</accession>
<dbReference type="SUPFAM" id="SSF55120">
    <property type="entry name" value="Pseudouridine synthase"/>
    <property type="match status" value="1"/>
</dbReference>
<dbReference type="NCBIfam" id="TIGR00093">
    <property type="entry name" value="pseudouridine synthase"/>
    <property type="match status" value="1"/>
</dbReference>
<dbReference type="EC" id="5.4.99.-" evidence="6"/>
<evidence type="ECO:0000313" key="8">
    <source>
        <dbReference type="EMBL" id="RZI47137.1"/>
    </source>
</evidence>
<dbReference type="Proteomes" id="UP000293550">
    <property type="component" value="Unassembled WGS sequence"/>
</dbReference>
<dbReference type="PANTHER" id="PTHR47683:SF3">
    <property type="entry name" value="RIBOSOMAL LARGE SUBUNIT PSEUDOURIDINE SYNTHASE B"/>
    <property type="match status" value="1"/>
</dbReference>
<dbReference type="InterPro" id="IPR042092">
    <property type="entry name" value="PsdUridine_s_RsuA/RluB/E/F_cat"/>
</dbReference>
<dbReference type="InterPro" id="IPR036986">
    <property type="entry name" value="S4_RNA-bd_sf"/>
</dbReference>
<dbReference type="Pfam" id="PF01479">
    <property type="entry name" value="S4"/>
    <property type="match status" value="1"/>
</dbReference>
<evidence type="ECO:0000256" key="5">
    <source>
        <dbReference type="PROSITE-ProRule" id="PRU00182"/>
    </source>
</evidence>
<dbReference type="Gene3D" id="3.10.290.10">
    <property type="entry name" value="RNA-binding S4 domain"/>
    <property type="match status" value="1"/>
</dbReference>
<dbReference type="OrthoDB" id="9807213at2"/>
<evidence type="ECO:0000256" key="1">
    <source>
        <dbReference type="ARBA" id="ARBA00000073"/>
    </source>
</evidence>
<evidence type="ECO:0000259" key="7">
    <source>
        <dbReference type="SMART" id="SM00363"/>
    </source>
</evidence>
<dbReference type="GO" id="GO:0120159">
    <property type="term" value="F:rRNA pseudouridine synthase activity"/>
    <property type="evidence" value="ECO:0007669"/>
    <property type="project" value="UniProtKB-ARBA"/>
</dbReference>
<name>A0A4V2E031_9PROT</name>
<dbReference type="PANTHER" id="PTHR47683">
    <property type="entry name" value="PSEUDOURIDINE SYNTHASE FAMILY PROTEIN-RELATED"/>
    <property type="match status" value="1"/>
</dbReference>
<dbReference type="InterPro" id="IPR018496">
    <property type="entry name" value="PsdUridine_synth_RsuA/RluB_CS"/>
</dbReference>
<dbReference type="InterPro" id="IPR020094">
    <property type="entry name" value="TruA/RsuA/RluB/E/F_N"/>
</dbReference>
<dbReference type="InterPro" id="IPR002942">
    <property type="entry name" value="S4_RNA-bd"/>
</dbReference>
<dbReference type="InterPro" id="IPR050343">
    <property type="entry name" value="RsuA_PseudoU_synthase"/>
</dbReference>
<protein>
    <recommendedName>
        <fullName evidence="6">Pseudouridine synthase</fullName>
        <ecNumber evidence="6">5.4.99.-</ecNumber>
    </recommendedName>
</protein>
<sequence>MAERIAKFLGRAGICSRRQAEQFIAEGRVKVDGSILLTPATLVDESSKVEVDGKPVAEPLKTRVWCYYKPVGYVTTHHDPQGRITVFQDLQAHNLPRVISVGRLDLNSEGLLLLTNDGGFSRFAELPKTGWARRYRVRVYGRLDRRALQSLKNGITIEGIHYDRIDVEIPNSSSIQTNNWLRITLFEGKNREIRKVMNHLGLQVNRLIREGYGPFELGSLEPHQILEIPSNIISKFFQIAN</sequence>
<evidence type="ECO:0000256" key="4">
    <source>
        <dbReference type="ARBA" id="ARBA00023235"/>
    </source>
</evidence>
<keyword evidence="4 6" id="KW-0413">Isomerase</keyword>
<comment type="similarity">
    <text evidence="2 6">Belongs to the pseudouridine synthase RsuA family.</text>
</comment>
<dbReference type="Gene3D" id="3.30.70.580">
    <property type="entry name" value="Pseudouridine synthase I, catalytic domain, N-terminal subdomain"/>
    <property type="match status" value="1"/>
</dbReference>
<keyword evidence="3 5" id="KW-0694">RNA-binding</keyword>
<evidence type="ECO:0000256" key="3">
    <source>
        <dbReference type="ARBA" id="ARBA00022884"/>
    </source>
</evidence>
<dbReference type="CDD" id="cd00165">
    <property type="entry name" value="S4"/>
    <property type="match status" value="1"/>
</dbReference>
<comment type="catalytic activity">
    <reaction evidence="1">
        <text>a uridine in RNA = a pseudouridine in RNA</text>
        <dbReference type="Rhea" id="RHEA:48348"/>
        <dbReference type="Rhea" id="RHEA-COMP:12068"/>
        <dbReference type="Rhea" id="RHEA-COMP:12069"/>
        <dbReference type="ChEBI" id="CHEBI:65314"/>
        <dbReference type="ChEBI" id="CHEBI:65315"/>
    </reaction>
</comment>
<gene>
    <name evidence="8" type="ORF">EQU50_00710</name>
</gene>
<dbReference type="InterPro" id="IPR020103">
    <property type="entry name" value="PsdUridine_synth_cat_dom_sf"/>
</dbReference>
<evidence type="ECO:0000313" key="9">
    <source>
        <dbReference type="Proteomes" id="UP000293550"/>
    </source>
</evidence>
<evidence type="ECO:0000256" key="6">
    <source>
        <dbReference type="RuleBase" id="RU003887"/>
    </source>
</evidence>
<dbReference type="AlphaFoldDB" id="A0A4V2E031"/>